<dbReference type="InterPro" id="IPR006162">
    <property type="entry name" value="Ppantetheine_attach_site"/>
</dbReference>
<feature type="domain" description="Carrier" evidence="5">
    <location>
        <begin position="496"/>
        <end position="571"/>
    </location>
</feature>
<organism evidence="6 7">
    <name type="scientific">Streptomyces catenulae</name>
    <dbReference type="NCBI Taxonomy" id="66875"/>
    <lineage>
        <taxon>Bacteria</taxon>
        <taxon>Bacillati</taxon>
        <taxon>Actinomycetota</taxon>
        <taxon>Actinomycetes</taxon>
        <taxon>Kitasatosporales</taxon>
        <taxon>Streptomycetaceae</taxon>
        <taxon>Streptomyces</taxon>
    </lineage>
</organism>
<keyword evidence="7" id="KW-1185">Reference proteome</keyword>
<dbReference type="PANTHER" id="PTHR45527">
    <property type="entry name" value="NONRIBOSOMAL PEPTIDE SYNTHETASE"/>
    <property type="match status" value="1"/>
</dbReference>
<sequence>MADATGNRPHGRGTRWSAPHDALPLSAVQEAMWIAWQRDPETPVHVVPLTLEVSGDLDTERLRAAVTELARRHPILRARVEPGATGTRLTWAGAPPVPFEVRAVGVAADEAVAAARRPLDLSRGPLARAAVLRCPDRTVLLLTVHHLVLDGTSVPLLLDDLRRAYAGDPLGGPDAPGPLVAHARRSWELALGDDGAPLRAYWRTALAGSTAPARPLPVRAEPTGYRQRPCAIDPELVRRARKLARELDVTYFTVIFAALFVTLHRHTDADDLIVSAPYHGRPDPALAERVGCFVNVLPYRERLSGARTYAELLTGLRAQVRTGTAHGELPLPAILRAADLSAPDERDRTHQVVLSYTQFSNHEGNGGRGADVSRIALTGGDAPAELRLLDLADVADHRLTALLVEDGRGSRMLWKDPHGTLGADLLASLADDHLAVVADMVDAPHRTLAEARDTLPALGVPPAPPGPAAPAPTAADGPRPDGPPTPAPVARTPITSLTSPTAAALAEIWQQVLGAPVTSVEDSFFEMGGHSLLATTLLTRIGRRFGVELSLRELFGHPGFSELVRAIDARRTPAPAADRSRVRPAADAPVARPAPGEAFPASGFQESIWFAQRLDPVHATYHVPLSWEVTGDLDPAALRRALALLISRHEILRTRFVDRDGRLYQEVAEAWTPDVEQADLTRWSAAERAERVRRWAADAAHDLVPHSGRLLRAALFTVAPHRHVLAFCVHHLVLDGESVPLFVRELERCYAATGAAAALPPAPPHQYRDLVAAERNGASAVGLAYWRERLAGAPSSLDLGAPAAPEPPGNLGLRLAPDLAGRLLPVQRAEKTSAFIIQATAVAAALHRWTGREELTFGIPVASRGEAAFQDVIGPCLNTLVLRSRCTPETSLAALLRAVREDVIAAFEHRATPFDDVVRALAPTRSRGHTPYVDVLLNSVSLTRWSGRLGGAELTPVDFVAARTETSKFPLTLTFAENGTTLRGSLAYRGDRISGASAGELAEEISVVLHEFGALLRQPVFTPRPLELSGRNHENS</sequence>
<dbReference type="Gene3D" id="1.10.1200.10">
    <property type="entry name" value="ACP-like"/>
    <property type="match status" value="1"/>
</dbReference>
<gene>
    <name evidence="6" type="ORF">AB0E61_18185</name>
</gene>
<evidence type="ECO:0000256" key="3">
    <source>
        <dbReference type="ARBA" id="ARBA00022553"/>
    </source>
</evidence>
<dbReference type="InterPro" id="IPR023213">
    <property type="entry name" value="CAT-like_dom_sf"/>
</dbReference>
<feature type="region of interest" description="Disordered" evidence="4">
    <location>
        <begin position="456"/>
        <end position="489"/>
    </location>
</feature>
<accession>A0ABV2Z201</accession>
<evidence type="ECO:0000313" key="6">
    <source>
        <dbReference type="EMBL" id="MEU3712011.1"/>
    </source>
</evidence>
<feature type="compositionally biased region" description="Pro residues" evidence="4">
    <location>
        <begin position="459"/>
        <end position="470"/>
    </location>
</feature>
<keyword evidence="3" id="KW-0597">Phosphoprotein</keyword>
<dbReference type="InterPro" id="IPR020806">
    <property type="entry name" value="PKS_PP-bd"/>
</dbReference>
<dbReference type="EMBL" id="JBEZVI010000014">
    <property type="protein sequence ID" value="MEU3712011.1"/>
    <property type="molecule type" value="Genomic_DNA"/>
</dbReference>
<reference evidence="6 7" key="1">
    <citation type="submission" date="2024-06" db="EMBL/GenBank/DDBJ databases">
        <title>The Natural Products Discovery Center: Release of the First 8490 Sequenced Strains for Exploring Actinobacteria Biosynthetic Diversity.</title>
        <authorList>
            <person name="Kalkreuter E."/>
            <person name="Kautsar S.A."/>
            <person name="Yang D."/>
            <person name="Bader C.D."/>
            <person name="Teijaro C.N."/>
            <person name="Fluegel L."/>
            <person name="Davis C.M."/>
            <person name="Simpson J.R."/>
            <person name="Lauterbach L."/>
            <person name="Steele A.D."/>
            <person name="Gui C."/>
            <person name="Meng S."/>
            <person name="Li G."/>
            <person name="Viehrig K."/>
            <person name="Ye F."/>
            <person name="Su P."/>
            <person name="Kiefer A.F."/>
            <person name="Nichols A."/>
            <person name="Cepeda A.J."/>
            <person name="Yan W."/>
            <person name="Fan B."/>
            <person name="Jiang Y."/>
            <person name="Adhikari A."/>
            <person name="Zheng C.-J."/>
            <person name="Schuster L."/>
            <person name="Cowan T.M."/>
            <person name="Smanski M.J."/>
            <person name="Chevrette M.G."/>
            <person name="De Carvalho L.P.S."/>
            <person name="Shen B."/>
        </authorList>
    </citation>
    <scope>NUCLEOTIDE SEQUENCE [LARGE SCALE GENOMIC DNA]</scope>
    <source>
        <strain evidence="6 7">NPDC033039</strain>
    </source>
</reference>
<name>A0ABV2Z201_9ACTN</name>
<proteinExistence type="predicted"/>
<dbReference type="Gene3D" id="3.30.559.30">
    <property type="entry name" value="Nonribosomal peptide synthetase, condensation domain"/>
    <property type="match status" value="2"/>
</dbReference>
<comment type="cofactor">
    <cofactor evidence="1">
        <name>pantetheine 4'-phosphate</name>
        <dbReference type="ChEBI" id="CHEBI:47942"/>
    </cofactor>
</comment>
<dbReference type="Pfam" id="PF00550">
    <property type="entry name" value="PP-binding"/>
    <property type="match status" value="1"/>
</dbReference>
<evidence type="ECO:0000259" key="5">
    <source>
        <dbReference type="PROSITE" id="PS50075"/>
    </source>
</evidence>
<dbReference type="RefSeq" id="WP_078654178.1">
    <property type="nucleotide sequence ID" value="NZ_JBEZVI010000014.1"/>
</dbReference>
<dbReference type="PANTHER" id="PTHR45527:SF1">
    <property type="entry name" value="FATTY ACID SYNTHASE"/>
    <property type="match status" value="1"/>
</dbReference>
<keyword evidence="2" id="KW-0596">Phosphopantetheine</keyword>
<evidence type="ECO:0000256" key="4">
    <source>
        <dbReference type="SAM" id="MobiDB-lite"/>
    </source>
</evidence>
<feature type="region of interest" description="Disordered" evidence="4">
    <location>
        <begin position="575"/>
        <end position="594"/>
    </location>
</feature>
<dbReference type="PROSITE" id="PS00012">
    <property type="entry name" value="PHOSPHOPANTETHEINE"/>
    <property type="match status" value="1"/>
</dbReference>
<comment type="caution">
    <text evidence="6">The sequence shown here is derived from an EMBL/GenBank/DDBJ whole genome shotgun (WGS) entry which is preliminary data.</text>
</comment>
<protein>
    <submittedName>
        <fullName evidence="6">Condensation domain-containing protein</fullName>
    </submittedName>
</protein>
<dbReference type="InterPro" id="IPR036736">
    <property type="entry name" value="ACP-like_sf"/>
</dbReference>
<dbReference type="InterPro" id="IPR001242">
    <property type="entry name" value="Condensation_dom"/>
</dbReference>
<dbReference type="SMART" id="SM00823">
    <property type="entry name" value="PKS_PP"/>
    <property type="match status" value="1"/>
</dbReference>
<dbReference type="Proteomes" id="UP001550853">
    <property type="component" value="Unassembled WGS sequence"/>
</dbReference>
<evidence type="ECO:0000256" key="2">
    <source>
        <dbReference type="ARBA" id="ARBA00022450"/>
    </source>
</evidence>
<dbReference type="InterPro" id="IPR009081">
    <property type="entry name" value="PP-bd_ACP"/>
</dbReference>
<evidence type="ECO:0000313" key="7">
    <source>
        <dbReference type="Proteomes" id="UP001550853"/>
    </source>
</evidence>
<dbReference type="Pfam" id="PF00668">
    <property type="entry name" value="Condensation"/>
    <property type="match status" value="2"/>
</dbReference>
<dbReference type="SUPFAM" id="SSF47336">
    <property type="entry name" value="ACP-like"/>
    <property type="match status" value="1"/>
</dbReference>
<dbReference type="Gene3D" id="3.30.559.10">
    <property type="entry name" value="Chloramphenicol acetyltransferase-like domain"/>
    <property type="match status" value="2"/>
</dbReference>
<dbReference type="PROSITE" id="PS50075">
    <property type="entry name" value="CARRIER"/>
    <property type="match status" value="1"/>
</dbReference>
<evidence type="ECO:0000256" key="1">
    <source>
        <dbReference type="ARBA" id="ARBA00001957"/>
    </source>
</evidence>
<dbReference type="SUPFAM" id="SSF52777">
    <property type="entry name" value="CoA-dependent acyltransferases"/>
    <property type="match status" value="4"/>
</dbReference>